<gene>
    <name evidence="1" type="ORF">SAMN06297251_11246</name>
</gene>
<dbReference type="AlphaFoldDB" id="A0A1W2D149"/>
<dbReference type="Proteomes" id="UP000192656">
    <property type="component" value="Unassembled WGS sequence"/>
</dbReference>
<keyword evidence="2" id="KW-1185">Reference proteome</keyword>
<protein>
    <submittedName>
        <fullName evidence="1">Uncharacterized protein</fullName>
    </submittedName>
</protein>
<accession>A0A1W2D149</accession>
<name>A0A1W2D149_9HYPH</name>
<reference evidence="1 2" key="1">
    <citation type="submission" date="2017-04" db="EMBL/GenBank/DDBJ databases">
        <authorList>
            <person name="Afonso C.L."/>
            <person name="Miller P.J."/>
            <person name="Scott M.A."/>
            <person name="Spackman E."/>
            <person name="Goraichik I."/>
            <person name="Dimitrov K.M."/>
            <person name="Suarez D.L."/>
            <person name="Swayne D.E."/>
        </authorList>
    </citation>
    <scope>NUCLEOTIDE SEQUENCE [LARGE SCALE GENOMIC DNA]</scope>
    <source>
        <strain evidence="1 2">CGMCC 1.10972</strain>
    </source>
</reference>
<evidence type="ECO:0000313" key="1">
    <source>
        <dbReference type="EMBL" id="SMC91239.1"/>
    </source>
</evidence>
<sequence length="32" mass="3235">MILSNRFDAAGAAFVADGEGAKRALLLLGASQ</sequence>
<organism evidence="1 2">
    <name type="scientific">Fulvimarina manganoxydans</name>
    <dbReference type="NCBI Taxonomy" id="937218"/>
    <lineage>
        <taxon>Bacteria</taxon>
        <taxon>Pseudomonadati</taxon>
        <taxon>Pseudomonadota</taxon>
        <taxon>Alphaproteobacteria</taxon>
        <taxon>Hyphomicrobiales</taxon>
        <taxon>Aurantimonadaceae</taxon>
        <taxon>Fulvimarina</taxon>
    </lineage>
</organism>
<evidence type="ECO:0000313" key="2">
    <source>
        <dbReference type="Proteomes" id="UP000192656"/>
    </source>
</evidence>
<dbReference type="EMBL" id="FWXR01000012">
    <property type="protein sequence ID" value="SMC91239.1"/>
    <property type="molecule type" value="Genomic_DNA"/>
</dbReference>
<proteinExistence type="predicted"/>